<accession>A0A445MGJ1</accession>
<reference evidence="1" key="1">
    <citation type="journal article" date="2018" name="Data Brief">
        <title>Genome sequence data from 17 accessions of Ensete ventricosum, a staple food crop for millions in Ethiopia.</title>
        <authorList>
            <person name="Yemataw Z."/>
            <person name="Muzemil S."/>
            <person name="Ambachew D."/>
            <person name="Tripathi L."/>
            <person name="Tesfaye K."/>
            <person name="Chala A."/>
            <person name="Farbos A."/>
            <person name="O'Neill P."/>
            <person name="Moore K."/>
            <person name="Grant M."/>
            <person name="Studholme D.J."/>
        </authorList>
    </citation>
    <scope>NUCLEOTIDE SEQUENCE [LARGE SCALE GENOMIC DNA]</scope>
    <source>
        <tissue evidence="1">Leaf</tissue>
    </source>
</reference>
<protein>
    <submittedName>
        <fullName evidence="1">Uncharacterized protein</fullName>
    </submittedName>
</protein>
<name>A0A445MGJ1_ENSVE</name>
<gene>
    <name evidence="1" type="ORF">BHM03_00022730</name>
</gene>
<proteinExistence type="predicted"/>
<dbReference type="EMBL" id="KV875882">
    <property type="protein sequence ID" value="RZR73316.1"/>
    <property type="molecule type" value="Genomic_DNA"/>
</dbReference>
<dbReference type="Proteomes" id="UP000290560">
    <property type="component" value="Unassembled WGS sequence"/>
</dbReference>
<organism evidence="1">
    <name type="scientific">Ensete ventricosum</name>
    <name type="common">Abyssinian banana</name>
    <name type="synonym">Musa ensete</name>
    <dbReference type="NCBI Taxonomy" id="4639"/>
    <lineage>
        <taxon>Eukaryota</taxon>
        <taxon>Viridiplantae</taxon>
        <taxon>Streptophyta</taxon>
        <taxon>Embryophyta</taxon>
        <taxon>Tracheophyta</taxon>
        <taxon>Spermatophyta</taxon>
        <taxon>Magnoliopsida</taxon>
        <taxon>Liliopsida</taxon>
        <taxon>Zingiberales</taxon>
        <taxon>Musaceae</taxon>
        <taxon>Ensete</taxon>
    </lineage>
</organism>
<dbReference type="AlphaFoldDB" id="A0A445MGJ1"/>
<sequence>MDGRALGSSTTQLRRMKSRFHRILPLHYWVHEASQVIQDVGRRVFHQIAICLSGSHPTPALPSEHFQQHHSHTSFFAVKCPVHGDIHEMETNRTVSVILWRSISVGAHDCGRDVRLCIEEHWNQSILESQLHRK</sequence>
<evidence type="ECO:0000313" key="1">
    <source>
        <dbReference type="EMBL" id="RZR73316.1"/>
    </source>
</evidence>